<dbReference type="Proteomes" id="UP000799779">
    <property type="component" value="Unassembled WGS sequence"/>
</dbReference>
<protein>
    <submittedName>
        <fullName evidence="3">Uncharacterized protein</fullName>
    </submittedName>
</protein>
<evidence type="ECO:0000256" key="2">
    <source>
        <dbReference type="SAM" id="MobiDB-lite"/>
    </source>
</evidence>
<dbReference type="EMBL" id="ML977564">
    <property type="protein sequence ID" value="KAF2005305.1"/>
    <property type="molecule type" value="Genomic_DNA"/>
</dbReference>
<keyword evidence="4" id="KW-1185">Reference proteome</keyword>
<organism evidence="3 4">
    <name type="scientific">Amniculicola lignicola CBS 123094</name>
    <dbReference type="NCBI Taxonomy" id="1392246"/>
    <lineage>
        <taxon>Eukaryota</taxon>
        <taxon>Fungi</taxon>
        <taxon>Dikarya</taxon>
        <taxon>Ascomycota</taxon>
        <taxon>Pezizomycotina</taxon>
        <taxon>Dothideomycetes</taxon>
        <taxon>Pleosporomycetidae</taxon>
        <taxon>Pleosporales</taxon>
        <taxon>Amniculicolaceae</taxon>
        <taxon>Amniculicola</taxon>
    </lineage>
</organism>
<feature type="coiled-coil region" evidence="1">
    <location>
        <begin position="28"/>
        <end position="69"/>
    </location>
</feature>
<reference evidence="3" key="1">
    <citation type="journal article" date="2020" name="Stud. Mycol.">
        <title>101 Dothideomycetes genomes: a test case for predicting lifestyles and emergence of pathogens.</title>
        <authorList>
            <person name="Haridas S."/>
            <person name="Albert R."/>
            <person name="Binder M."/>
            <person name="Bloem J."/>
            <person name="Labutti K."/>
            <person name="Salamov A."/>
            <person name="Andreopoulos B."/>
            <person name="Baker S."/>
            <person name="Barry K."/>
            <person name="Bills G."/>
            <person name="Bluhm B."/>
            <person name="Cannon C."/>
            <person name="Castanera R."/>
            <person name="Culley D."/>
            <person name="Daum C."/>
            <person name="Ezra D."/>
            <person name="Gonzalez J."/>
            <person name="Henrissat B."/>
            <person name="Kuo A."/>
            <person name="Liang C."/>
            <person name="Lipzen A."/>
            <person name="Lutzoni F."/>
            <person name="Magnuson J."/>
            <person name="Mondo S."/>
            <person name="Nolan M."/>
            <person name="Ohm R."/>
            <person name="Pangilinan J."/>
            <person name="Park H.-J."/>
            <person name="Ramirez L."/>
            <person name="Alfaro M."/>
            <person name="Sun H."/>
            <person name="Tritt A."/>
            <person name="Yoshinaga Y."/>
            <person name="Zwiers L.-H."/>
            <person name="Turgeon B."/>
            <person name="Goodwin S."/>
            <person name="Spatafora J."/>
            <person name="Crous P."/>
            <person name="Grigoriev I."/>
        </authorList>
    </citation>
    <scope>NUCLEOTIDE SEQUENCE</scope>
    <source>
        <strain evidence="3">CBS 123094</strain>
    </source>
</reference>
<keyword evidence="1" id="KW-0175">Coiled coil</keyword>
<dbReference type="AlphaFoldDB" id="A0A6A5X1A0"/>
<evidence type="ECO:0000313" key="3">
    <source>
        <dbReference type="EMBL" id="KAF2005305.1"/>
    </source>
</evidence>
<evidence type="ECO:0000256" key="1">
    <source>
        <dbReference type="SAM" id="Coils"/>
    </source>
</evidence>
<gene>
    <name evidence="3" type="ORF">P154DRAFT_571512</name>
</gene>
<proteinExistence type="predicted"/>
<name>A0A6A5X1A0_9PLEO</name>
<accession>A0A6A5X1A0</accession>
<sequence length="112" mass="12878">MPLQADTTPPKWEGDTKKPAEDNIESPMKRLRTIIDELEAERDAWHKEKAEMQSKLDAALNDNAKLKEVAKWKEFSREGCLDTNTVLQDMSAKIWELKSKLRIIGEIAKIEV</sequence>
<feature type="compositionally biased region" description="Basic and acidic residues" evidence="2">
    <location>
        <begin position="12"/>
        <end position="21"/>
    </location>
</feature>
<evidence type="ECO:0000313" key="4">
    <source>
        <dbReference type="Proteomes" id="UP000799779"/>
    </source>
</evidence>
<feature type="region of interest" description="Disordered" evidence="2">
    <location>
        <begin position="1"/>
        <end position="25"/>
    </location>
</feature>